<proteinExistence type="predicted"/>
<reference evidence="2 3" key="1">
    <citation type="submission" date="2020-08" db="EMBL/GenBank/DDBJ databases">
        <title>Sequencing the genomes of 1000 actinobacteria strains.</title>
        <authorList>
            <person name="Klenk H.-P."/>
        </authorList>
    </citation>
    <scope>NUCLEOTIDE SEQUENCE [LARGE SCALE GENOMIC DNA]</scope>
    <source>
        <strain evidence="2 3">DSM 45362</strain>
    </source>
</reference>
<evidence type="ECO:0000313" key="3">
    <source>
        <dbReference type="Proteomes" id="UP000587527"/>
    </source>
</evidence>
<keyword evidence="1" id="KW-0812">Transmembrane</keyword>
<feature type="transmembrane region" description="Helical" evidence="1">
    <location>
        <begin position="68"/>
        <end position="85"/>
    </location>
</feature>
<keyword evidence="3" id="KW-1185">Reference proteome</keyword>
<dbReference type="Proteomes" id="UP000587527">
    <property type="component" value="Unassembled WGS sequence"/>
</dbReference>
<comment type="caution">
    <text evidence="2">The sequence shown here is derived from an EMBL/GenBank/DDBJ whole genome shotgun (WGS) entry which is preliminary data.</text>
</comment>
<keyword evidence="1" id="KW-1133">Transmembrane helix</keyword>
<evidence type="ECO:0000313" key="2">
    <source>
        <dbReference type="EMBL" id="MBB5871997.1"/>
    </source>
</evidence>
<organism evidence="2 3">
    <name type="scientific">Allocatelliglobosispora scoriae</name>
    <dbReference type="NCBI Taxonomy" id="643052"/>
    <lineage>
        <taxon>Bacteria</taxon>
        <taxon>Bacillati</taxon>
        <taxon>Actinomycetota</taxon>
        <taxon>Actinomycetes</taxon>
        <taxon>Micromonosporales</taxon>
        <taxon>Micromonosporaceae</taxon>
        <taxon>Allocatelliglobosispora</taxon>
    </lineage>
</organism>
<evidence type="ECO:0000256" key="1">
    <source>
        <dbReference type="SAM" id="Phobius"/>
    </source>
</evidence>
<sequence length="86" mass="7959">MTTNAATAPSVGSTAKGAAVTVLAGAGALLMAPGLPDAAVAAGWSGVAVAAAALVLALVRAARLSREALTLALALALAAVALAAVL</sequence>
<dbReference type="AlphaFoldDB" id="A0A841BSF9"/>
<dbReference type="EMBL" id="JACHMN010000002">
    <property type="protein sequence ID" value="MBB5871997.1"/>
    <property type="molecule type" value="Genomic_DNA"/>
</dbReference>
<name>A0A841BSF9_9ACTN</name>
<accession>A0A841BSF9</accession>
<keyword evidence="1" id="KW-0472">Membrane</keyword>
<protein>
    <submittedName>
        <fullName evidence="2">Lysylphosphatidylglycerol synthetase-like protein (DUF2156 family)</fullName>
    </submittedName>
</protein>
<feature type="transmembrane region" description="Helical" evidence="1">
    <location>
        <begin position="38"/>
        <end position="59"/>
    </location>
</feature>
<dbReference type="RefSeq" id="WP_184840424.1">
    <property type="nucleotide sequence ID" value="NZ_JACHMN010000002.1"/>
</dbReference>
<gene>
    <name evidence="2" type="ORF">F4553_005376</name>
</gene>